<evidence type="ECO:0000259" key="3">
    <source>
        <dbReference type="Pfam" id="PF21166"/>
    </source>
</evidence>
<dbReference type="AlphaFoldDB" id="A0AAX6H078"/>
<dbReference type="InterPro" id="IPR048478">
    <property type="entry name" value="LSM12_LSM"/>
</dbReference>
<dbReference type="Pfam" id="PF21166">
    <property type="entry name" value="LSM12_LSM"/>
    <property type="match status" value="1"/>
</dbReference>
<reference evidence="4" key="2">
    <citation type="submission" date="2023-04" db="EMBL/GenBank/DDBJ databases">
        <authorList>
            <person name="Bruccoleri R.E."/>
            <person name="Oakeley E.J."/>
            <person name="Faust A.-M."/>
            <person name="Dessus-Babus S."/>
            <person name="Altorfer M."/>
            <person name="Burckhardt D."/>
            <person name="Oertli M."/>
            <person name="Naumann U."/>
            <person name="Petersen F."/>
            <person name="Wong J."/>
        </authorList>
    </citation>
    <scope>NUCLEOTIDE SEQUENCE</scope>
    <source>
        <strain evidence="4">GSM-AAB239-AS_SAM_17_03QT</strain>
        <tissue evidence="4">Leaf</tissue>
    </source>
</reference>
<feature type="compositionally biased region" description="Basic and acidic residues" evidence="1">
    <location>
        <begin position="109"/>
        <end position="121"/>
    </location>
</feature>
<feature type="domain" description="LSM12 LSM" evidence="3">
    <location>
        <begin position="30"/>
        <end position="62"/>
    </location>
</feature>
<reference evidence="4" key="1">
    <citation type="journal article" date="2023" name="GigaByte">
        <title>Genome assembly of the bearded iris, Iris pallida Lam.</title>
        <authorList>
            <person name="Bruccoleri R.E."/>
            <person name="Oakeley E.J."/>
            <person name="Faust A.M.E."/>
            <person name="Altorfer M."/>
            <person name="Dessus-Babus S."/>
            <person name="Burckhardt D."/>
            <person name="Oertli M."/>
            <person name="Naumann U."/>
            <person name="Petersen F."/>
            <person name="Wong J."/>
        </authorList>
    </citation>
    <scope>NUCLEOTIDE SEQUENCE</scope>
    <source>
        <strain evidence="4">GSM-AAB239-AS_SAM_17_03QT</strain>
    </source>
</reference>
<evidence type="ECO:0000313" key="5">
    <source>
        <dbReference type="Proteomes" id="UP001140949"/>
    </source>
</evidence>
<dbReference type="Proteomes" id="UP001140949">
    <property type="component" value="Unassembled WGS sequence"/>
</dbReference>
<sequence>MVGVGNSRATAMDSSVTATTTAAASSIEDSAVGYFISVTTIFGEEIRGQIITYDRQSNLLVIHILPLFFIIRFITFFFFFFFIFISFCPALTRLVLTRGRRRRGEVEEERAADQGDVRGEAEDSGAG</sequence>
<comment type="caution">
    <text evidence="4">The sequence shown here is derived from an EMBL/GenBank/DDBJ whole genome shotgun (WGS) entry which is preliminary data.</text>
</comment>
<organism evidence="4 5">
    <name type="scientific">Iris pallida</name>
    <name type="common">Sweet iris</name>
    <dbReference type="NCBI Taxonomy" id="29817"/>
    <lineage>
        <taxon>Eukaryota</taxon>
        <taxon>Viridiplantae</taxon>
        <taxon>Streptophyta</taxon>
        <taxon>Embryophyta</taxon>
        <taxon>Tracheophyta</taxon>
        <taxon>Spermatophyta</taxon>
        <taxon>Magnoliopsida</taxon>
        <taxon>Liliopsida</taxon>
        <taxon>Asparagales</taxon>
        <taxon>Iridaceae</taxon>
        <taxon>Iridoideae</taxon>
        <taxon>Irideae</taxon>
        <taxon>Iris</taxon>
    </lineage>
</organism>
<protein>
    <recommendedName>
        <fullName evidence="3">LSM12 LSM domain-containing protein</fullName>
    </recommendedName>
</protein>
<evidence type="ECO:0000256" key="1">
    <source>
        <dbReference type="SAM" id="MobiDB-lite"/>
    </source>
</evidence>
<evidence type="ECO:0000313" key="4">
    <source>
        <dbReference type="EMBL" id="KAJ6833845.1"/>
    </source>
</evidence>
<feature type="transmembrane region" description="Helical" evidence="2">
    <location>
        <begin position="69"/>
        <end position="96"/>
    </location>
</feature>
<keyword evidence="2" id="KW-0472">Membrane</keyword>
<keyword evidence="2" id="KW-1133">Transmembrane helix</keyword>
<name>A0AAX6H078_IRIPA</name>
<dbReference type="EMBL" id="JANAVB010014797">
    <property type="protein sequence ID" value="KAJ6833845.1"/>
    <property type="molecule type" value="Genomic_DNA"/>
</dbReference>
<gene>
    <name evidence="4" type="ORF">M6B38_339110</name>
</gene>
<keyword evidence="2" id="KW-0812">Transmembrane</keyword>
<evidence type="ECO:0000256" key="2">
    <source>
        <dbReference type="SAM" id="Phobius"/>
    </source>
</evidence>
<keyword evidence="5" id="KW-1185">Reference proteome</keyword>
<feature type="region of interest" description="Disordered" evidence="1">
    <location>
        <begin position="100"/>
        <end position="127"/>
    </location>
</feature>
<accession>A0AAX6H078</accession>
<proteinExistence type="predicted"/>